<gene>
    <name evidence="7" type="ORF">Q9R08_08940</name>
</gene>
<dbReference type="PANTHER" id="PTHR30093:SF44">
    <property type="entry name" value="TYPE II SECRETION SYSTEM CORE PROTEIN G"/>
    <property type="match status" value="1"/>
</dbReference>
<dbReference type="InterPro" id="IPR012902">
    <property type="entry name" value="N_methyl_site"/>
</dbReference>
<keyword evidence="8" id="KW-1185">Reference proteome</keyword>
<protein>
    <submittedName>
        <fullName evidence="7">Type II secretion system protein</fullName>
    </submittedName>
</protein>
<dbReference type="PANTHER" id="PTHR30093">
    <property type="entry name" value="GENERAL SECRETION PATHWAY PROTEIN G"/>
    <property type="match status" value="1"/>
</dbReference>
<dbReference type="NCBIfam" id="TIGR02532">
    <property type="entry name" value="IV_pilin_GFxxxE"/>
    <property type="match status" value="1"/>
</dbReference>
<dbReference type="SUPFAM" id="SSF54523">
    <property type="entry name" value="Pili subunits"/>
    <property type="match status" value="1"/>
</dbReference>
<evidence type="ECO:0000313" key="8">
    <source>
        <dbReference type="Proteomes" id="UP001235133"/>
    </source>
</evidence>
<evidence type="ECO:0000256" key="5">
    <source>
        <dbReference type="ARBA" id="ARBA00023136"/>
    </source>
</evidence>
<dbReference type="Pfam" id="PF07963">
    <property type="entry name" value="N_methyl"/>
    <property type="match status" value="1"/>
</dbReference>
<sequence length="141" mass="14223">MRAFIKNYLGAEKARREEEGEKGFSLIELIIVVVILGILVAVAIPIFANIQTTARHNALSAAAANGATAVAAAIANNKAAADVTAAAASAGTPPAITVTIATTPAGSTSDASAICVRATNNETTPEWAQAGTLTACNSDSW</sequence>
<keyword evidence="4 6" id="KW-1133">Transmembrane helix</keyword>
<keyword evidence="3 6" id="KW-0812">Transmembrane</keyword>
<organism evidence="7 8">
    <name type="scientific">Microbacterium psychrotolerans</name>
    <dbReference type="NCBI Taxonomy" id="3068321"/>
    <lineage>
        <taxon>Bacteria</taxon>
        <taxon>Bacillati</taxon>
        <taxon>Actinomycetota</taxon>
        <taxon>Actinomycetes</taxon>
        <taxon>Micrococcales</taxon>
        <taxon>Microbacteriaceae</taxon>
        <taxon>Microbacterium</taxon>
    </lineage>
</organism>
<dbReference type="Gene3D" id="3.30.700.10">
    <property type="entry name" value="Glycoprotein, Type 4 Pilin"/>
    <property type="match status" value="1"/>
</dbReference>
<keyword evidence="2" id="KW-0488">Methylation</keyword>
<reference evidence="7 8" key="1">
    <citation type="submission" date="2023-08" db="EMBL/GenBank/DDBJ databases">
        <title>Microbacterium psychrotolerans sp. nov., a psychrotolerant bacterium isolated from soil in Heilongjiang Province, China.</title>
        <authorList>
            <person name="An P."/>
            <person name="Zhao D."/>
            <person name="Xiang H."/>
        </authorList>
    </citation>
    <scope>NUCLEOTIDE SEQUENCE [LARGE SCALE GENOMIC DNA]</scope>
    <source>
        <strain evidence="7 8">QXD-8</strain>
    </source>
</reference>
<comment type="subcellular location">
    <subcellularLocation>
        <location evidence="1">Membrane</location>
        <topology evidence="1">Single-pass membrane protein</topology>
    </subcellularLocation>
</comment>
<comment type="caution">
    <text evidence="7">The sequence shown here is derived from an EMBL/GenBank/DDBJ whole genome shotgun (WGS) entry which is preliminary data.</text>
</comment>
<evidence type="ECO:0000256" key="1">
    <source>
        <dbReference type="ARBA" id="ARBA00004167"/>
    </source>
</evidence>
<proteinExistence type="predicted"/>
<keyword evidence="5 6" id="KW-0472">Membrane</keyword>
<name>A0ABU0Z2N8_9MICO</name>
<dbReference type="RefSeq" id="WP_308867618.1">
    <property type="nucleotide sequence ID" value="NZ_JAVFWO010000002.1"/>
</dbReference>
<dbReference type="EMBL" id="JAVFWO010000002">
    <property type="protein sequence ID" value="MDQ7878096.1"/>
    <property type="molecule type" value="Genomic_DNA"/>
</dbReference>
<dbReference type="Proteomes" id="UP001235133">
    <property type="component" value="Unassembled WGS sequence"/>
</dbReference>
<evidence type="ECO:0000256" key="4">
    <source>
        <dbReference type="ARBA" id="ARBA00022989"/>
    </source>
</evidence>
<evidence type="ECO:0000256" key="3">
    <source>
        <dbReference type="ARBA" id="ARBA00022692"/>
    </source>
</evidence>
<evidence type="ECO:0000256" key="6">
    <source>
        <dbReference type="SAM" id="Phobius"/>
    </source>
</evidence>
<evidence type="ECO:0000256" key="2">
    <source>
        <dbReference type="ARBA" id="ARBA00022481"/>
    </source>
</evidence>
<dbReference type="PROSITE" id="PS00409">
    <property type="entry name" value="PROKAR_NTER_METHYL"/>
    <property type="match status" value="1"/>
</dbReference>
<evidence type="ECO:0000313" key="7">
    <source>
        <dbReference type="EMBL" id="MDQ7878096.1"/>
    </source>
</evidence>
<dbReference type="InterPro" id="IPR045584">
    <property type="entry name" value="Pilin-like"/>
</dbReference>
<accession>A0ABU0Z2N8</accession>
<feature type="transmembrane region" description="Helical" evidence="6">
    <location>
        <begin position="23"/>
        <end position="48"/>
    </location>
</feature>